<feature type="compositionally biased region" description="Polar residues" evidence="1">
    <location>
        <begin position="75"/>
        <end position="84"/>
    </location>
</feature>
<evidence type="ECO:0000313" key="3">
    <source>
        <dbReference type="Proteomes" id="UP000186817"/>
    </source>
</evidence>
<feature type="compositionally biased region" description="Basic and acidic residues" evidence="1">
    <location>
        <begin position="1"/>
        <end position="11"/>
    </location>
</feature>
<feature type="region of interest" description="Disordered" evidence="1">
    <location>
        <begin position="1"/>
        <end position="84"/>
    </location>
</feature>
<dbReference type="Proteomes" id="UP000186817">
    <property type="component" value="Unassembled WGS sequence"/>
</dbReference>
<feature type="compositionally biased region" description="Basic and acidic residues" evidence="1">
    <location>
        <begin position="33"/>
        <end position="49"/>
    </location>
</feature>
<name>A0A1Q9E3F3_SYMMI</name>
<organism evidence="2 3">
    <name type="scientific">Symbiodinium microadriaticum</name>
    <name type="common">Dinoflagellate</name>
    <name type="synonym">Zooxanthella microadriatica</name>
    <dbReference type="NCBI Taxonomy" id="2951"/>
    <lineage>
        <taxon>Eukaryota</taxon>
        <taxon>Sar</taxon>
        <taxon>Alveolata</taxon>
        <taxon>Dinophyceae</taxon>
        <taxon>Suessiales</taxon>
        <taxon>Symbiodiniaceae</taxon>
        <taxon>Symbiodinium</taxon>
    </lineage>
</organism>
<gene>
    <name evidence="2" type="ORF">AK812_SmicGene15258</name>
</gene>
<comment type="caution">
    <text evidence="2">The sequence shown here is derived from an EMBL/GenBank/DDBJ whole genome shotgun (WGS) entry which is preliminary data.</text>
</comment>
<sequence length="337" mass="37849">MTMDAVSREELNLFNTFMPSGTGAPSAPSAPSDAREERDSKAPKLENRGKGNPQKEYGSSRGKRNWMDASWGSKWDSSSRQSTWTPDDAELEAVKASIAQMQRLILRHEDAINLQRIETSYVAHMRISTPEAIVTAVHKTAAGWKHAKENNPESLNKPLRATLVTCVFLELRTRVANLTPDQIGKLKELNWYEESTSTWHYVKWSPEHKQLVKDEDREGIATADVLKILDDILRAAPKTNAVARFHPTRPLAQEMSGETVTFLMQFGNHNDHAEKLCTCMDQLCSLSVTQLIGLGVKPDRRDARRRCTVYEIMNVGSLLSAGCLAQGQKELLDAWYL</sequence>
<dbReference type="AlphaFoldDB" id="A0A1Q9E3F3"/>
<feature type="compositionally biased region" description="Low complexity" evidence="1">
    <location>
        <begin position="19"/>
        <end position="32"/>
    </location>
</feature>
<accession>A0A1Q9E3F3</accession>
<evidence type="ECO:0000256" key="1">
    <source>
        <dbReference type="SAM" id="MobiDB-lite"/>
    </source>
</evidence>
<reference evidence="2 3" key="1">
    <citation type="submission" date="2016-02" db="EMBL/GenBank/DDBJ databases">
        <title>Genome analysis of coral dinoflagellate symbionts highlights evolutionary adaptations to a symbiotic lifestyle.</title>
        <authorList>
            <person name="Aranda M."/>
            <person name="Li Y."/>
            <person name="Liew Y.J."/>
            <person name="Baumgarten S."/>
            <person name="Simakov O."/>
            <person name="Wilson M."/>
            <person name="Piel J."/>
            <person name="Ashoor H."/>
            <person name="Bougouffa S."/>
            <person name="Bajic V.B."/>
            <person name="Ryu T."/>
            <person name="Ravasi T."/>
            <person name="Bayer T."/>
            <person name="Micklem G."/>
            <person name="Kim H."/>
            <person name="Bhak J."/>
            <person name="Lajeunesse T.C."/>
            <person name="Voolstra C.R."/>
        </authorList>
    </citation>
    <scope>NUCLEOTIDE SEQUENCE [LARGE SCALE GENOMIC DNA]</scope>
    <source>
        <strain evidence="2 3">CCMP2467</strain>
    </source>
</reference>
<keyword evidence="3" id="KW-1185">Reference proteome</keyword>
<protein>
    <submittedName>
        <fullName evidence="2">Uncharacterized protein</fullName>
    </submittedName>
</protein>
<dbReference type="OrthoDB" id="408967at2759"/>
<proteinExistence type="predicted"/>
<evidence type="ECO:0000313" key="2">
    <source>
        <dbReference type="EMBL" id="OLQ01956.1"/>
    </source>
</evidence>
<dbReference type="EMBL" id="LSRX01000276">
    <property type="protein sequence ID" value="OLQ01956.1"/>
    <property type="molecule type" value="Genomic_DNA"/>
</dbReference>